<sequence>MGLSQTQKEDQQKPRLQVALDFENLDD</sequence>
<feature type="region of interest" description="Disordered" evidence="1">
    <location>
        <begin position="1"/>
        <end position="27"/>
    </location>
</feature>
<protein>
    <submittedName>
        <fullName evidence="2">Uncharacterized protein</fullName>
    </submittedName>
</protein>
<evidence type="ECO:0000256" key="1">
    <source>
        <dbReference type="SAM" id="MobiDB-lite"/>
    </source>
</evidence>
<dbReference type="EMBL" id="LAZR01006332">
    <property type="protein sequence ID" value="KKM92946.1"/>
    <property type="molecule type" value="Genomic_DNA"/>
</dbReference>
<dbReference type="AlphaFoldDB" id="A0A0F9M0S7"/>
<organism evidence="2">
    <name type="scientific">marine sediment metagenome</name>
    <dbReference type="NCBI Taxonomy" id="412755"/>
    <lineage>
        <taxon>unclassified sequences</taxon>
        <taxon>metagenomes</taxon>
        <taxon>ecological metagenomes</taxon>
    </lineage>
</organism>
<gene>
    <name evidence="2" type="ORF">LCGC14_1213480</name>
</gene>
<proteinExistence type="predicted"/>
<comment type="caution">
    <text evidence="2">The sequence shown here is derived from an EMBL/GenBank/DDBJ whole genome shotgun (WGS) entry which is preliminary data.</text>
</comment>
<evidence type="ECO:0000313" key="2">
    <source>
        <dbReference type="EMBL" id="KKM92946.1"/>
    </source>
</evidence>
<reference evidence="2" key="1">
    <citation type="journal article" date="2015" name="Nature">
        <title>Complex archaea that bridge the gap between prokaryotes and eukaryotes.</title>
        <authorList>
            <person name="Spang A."/>
            <person name="Saw J.H."/>
            <person name="Jorgensen S.L."/>
            <person name="Zaremba-Niedzwiedzka K."/>
            <person name="Martijn J."/>
            <person name="Lind A.E."/>
            <person name="van Eijk R."/>
            <person name="Schleper C."/>
            <person name="Guy L."/>
            <person name="Ettema T.J."/>
        </authorList>
    </citation>
    <scope>NUCLEOTIDE SEQUENCE</scope>
</reference>
<accession>A0A0F9M0S7</accession>
<name>A0A0F9M0S7_9ZZZZ</name>
<feature type="non-terminal residue" evidence="2">
    <location>
        <position position="27"/>
    </location>
</feature>